<evidence type="ECO:0000256" key="15">
    <source>
        <dbReference type="ARBA" id="ARBA00029765"/>
    </source>
</evidence>
<keyword evidence="8" id="KW-0816">Tricarboxylic acid cycle</keyword>
<keyword evidence="12 20" id="KW-0560">Oxidoreductase</keyword>
<dbReference type="GO" id="GO:0006097">
    <property type="term" value="P:glyoxylate cycle"/>
    <property type="evidence" value="ECO:0007669"/>
    <property type="project" value="UniProtKB-KW"/>
</dbReference>
<keyword evidence="7" id="KW-0329">Glyoxylate bypass</keyword>
<gene>
    <name evidence="20" type="ORF">FU658_10625</name>
</gene>
<evidence type="ECO:0000256" key="14">
    <source>
        <dbReference type="ARBA" id="ARBA00023554"/>
    </source>
</evidence>
<keyword evidence="11" id="KW-0521">NADP</keyword>
<evidence type="ECO:0000256" key="18">
    <source>
        <dbReference type="ARBA" id="ARBA00046127"/>
    </source>
</evidence>
<dbReference type="GO" id="GO:0006099">
    <property type="term" value="P:tricarboxylic acid cycle"/>
    <property type="evidence" value="ECO:0007669"/>
    <property type="project" value="UniProtKB-KW"/>
</dbReference>
<keyword evidence="10" id="KW-0460">Magnesium</keyword>
<evidence type="ECO:0000256" key="2">
    <source>
        <dbReference type="ARBA" id="ARBA00001946"/>
    </source>
</evidence>
<keyword evidence="21" id="KW-1185">Reference proteome</keyword>
<dbReference type="OrthoDB" id="9767905at2"/>
<dbReference type="EMBL" id="VRTS01000007">
    <property type="protein sequence ID" value="TXK61019.1"/>
    <property type="molecule type" value="Genomic_DNA"/>
</dbReference>
<feature type="domain" description="Isopropylmalate dehydrogenase-like" evidence="19">
    <location>
        <begin position="18"/>
        <end position="348"/>
    </location>
</feature>
<proteinExistence type="inferred from homology"/>
<dbReference type="SUPFAM" id="SSF53659">
    <property type="entry name" value="Isocitrate/Isopropylmalate dehydrogenase-like"/>
    <property type="match status" value="1"/>
</dbReference>
<dbReference type="EC" id="1.1.1.42" evidence="5"/>
<dbReference type="AlphaFoldDB" id="A0A5C8KLB2"/>
<dbReference type="GO" id="GO:0046872">
    <property type="term" value="F:metal ion binding"/>
    <property type="evidence" value="ECO:0007669"/>
    <property type="project" value="UniProtKB-KW"/>
</dbReference>
<evidence type="ECO:0000256" key="8">
    <source>
        <dbReference type="ARBA" id="ARBA00022532"/>
    </source>
</evidence>
<reference evidence="20 21" key="1">
    <citation type="submission" date="2019-08" db="EMBL/GenBank/DDBJ databases">
        <authorList>
            <person name="Karlyshev A.V."/>
        </authorList>
    </citation>
    <scope>NUCLEOTIDE SEQUENCE [LARGE SCALE GENOMIC DNA]</scope>
    <source>
        <strain evidence="20 21">Alg18-2.2</strain>
    </source>
</reference>
<dbReference type="InterPro" id="IPR040978">
    <property type="entry name" value="Isocitrate_DH_TT1725_C"/>
</dbReference>
<evidence type="ECO:0000313" key="20">
    <source>
        <dbReference type="EMBL" id="TXK61019.1"/>
    </source>
</evidence>
<evidence type="ECO:0000256" key="13">
    <source>
        <dbReference type="ARBA" id="ARBA00023211"/>
    </source>
</evidence>
<evidence type="ECO:0000313" key="21">
    <source>
        <dbReference type="Proteomes" id="UP000321248"/>
    </source>
</evidence>
<evidence type="ECO:0000256" key="7">
    <source>
        <dbReference type="ARBA" id="ARBA00022435"/>
    </source>
</evidence>
<dbReference type="GO" id="GO:0006102">
    <property type="term" value="P:isocitrate metabolic process"/>
    <property type="evidence" value="ECO:0007669"/>
    <property type="project" value="TreeGrafter"/>
</dbReference>
<evidence type="ECO:0000256" key="1">
    <source>
        <dbReference type="ARBA" id="ARBA00001936"/>
    </source>
</evidence>
<comment type="function">
    <text evidence="18">Catalyzes the oxidative decarboxylation of isocitrate to 2-oxoglutarate and carbon dioxide with the concomitant reduction of NADP(+).</text>
</comment>
<evidence type="ECO:0000256" key="16">
    <source>
        <dbReference type="ARBA" id="ARBA00029990"/>
    </source>
</evidence>
<dbReference type="SMART" id="SM01329">
    <property type="entry name" value="Iso_dh"/>
    <property type="match status" value="1"/>
</dbReference>
<keyword evidence="13" id="KW-0464">Manganese</keyword>
<dbReference type="GO" id="GO:0004449">
    <property type="term" value="F:isocitrate dehydrogenase (NAD+) activity"/>
    <property type="evidence" value="ECO:0007669"/>
    <property type="project" value="TreeGrafter"/>
</dbReference>
<accession>A0A5C8KLB2</accession>
<dbReference type="NCBIfam" id="NF006673">
    <property type="entry name" value="PRK09222.1"/>
    <property type="match status" value="1"/>
</dbReference>
<keyword evidence="9" id="KW-0479">Metal-binding</keyword>
<evidence type="ECO:0000256" key="4">
    <source>
        <dbReference type="ARBA" id="ARBA00011738"/>
    </source>
</evidence>
<comment type="caution">
    <text evidence="20">The sequence shown here is derived from an EMBL/GenBank/DDBJ whole genome shotgun (WGS) entry which is preliminary data.</text>
</comment>
<evidence type="ECO:0000256" key="11">
    <source>
        <dbReference type="ARBA" id="ARBA00022857"/>
    </source>
</evidence>
<dbReference type="InterPro" id="IPR024084">
    <property type="entry name" value="IsoPropMal-DH-like_dom"/>
</dbReference>
<organism evidence="20 21">
    <name type="scientific">Alkalisalibacterium limincola</name>
    <dbReference type="NCBI Taxonomy" id="2699169"/>
    <lineage>
        <taxon>Bacteria</taxon>
        <taxon>Pseudomonadati</taxon>
        <taxon>Pseudomonadota</taxon>
        <taxon>Gammaproteobacteria</taxon>
        <taxon>Lysobacterales</taxon>
        <taxon>Lysobacteraceae</taxon>
        <taxon>Alkalisalibacterium</taxon>
    </lineage>
</organism>
<protein>
    <recommendedName>
        <fullName evidence="6">Isocitrate dehydrogenase [NADP]</fullName>
        <ecNumber evidence="5">1.1.1.42</ecNumber>
    </recommendedName>
    <alternativeName>
        <fullName evidence="15">IDP</fullName>
    </alternativeName>
    <alternativeName>
        <fullName evidence="16">NADP(+)-specific ICDH</fullName>
    </alternativeName>
    <alternativeName>
        <fullName evidence="17">Oxalosuccinate decarboxylase</fullName>
    </alternativeName>
</protein>
<evidence type="ECO:0000256" key="9">
    <source>
        <dbReference type="ARBA" id="ARBA00022723"/>
    </source>
</evidence>
<evidence type="ECO:0000256" key="17">
    <source>
        <dbReference type="ARBA" id="ARBA00031098"/>
    </source>
</evidence>
<comment type="cofactor">
    <cofactor evidence="1">
        <name>Mn(2+)</name>
        <dbReference type="ChEBI" id="CHEBI:29035"/>
    </cofactor>
</comment>
<evidence type="ECO:0000259" key="19">
    <source>
        <dbReference type="SMART" id="SM01329"/>
    </source>
</evidence>
<dbReference type="InterPro" id="IPR014273">
    <property type="entry name" value="Isocitrate_DH_bac-typ"/>
</dbReference>
<comment type="similarity">
    <text evidence="3">Belongs to the isocitrate and isopropylmalate dehydrogenases family.</text>
</comment>
<sequence length="502" mass="53536">MSAVLSARPAALALPARTIAVAQGDGIGPELLDATLAILRAADPGVVPHAVTVGLEAYRTGAQAGFGREVVDAIAEHGVLLKGPITTPQGGGYKSVNVSLRKTFGLYANLRPCVAYDPVVPSRHPGMDVVIVRENEEDTYAGIEHRQTREVVQCLKLVSRPGCERIVRYAFEYARRHGRRKVTCMTKDNIMKLTDGLFHRVFQEVAGEYPELATEHMIIDIGTAKMAVDPGRFDVVVTPNLYGDILSDVAAEVAGAIGLAPSANLGQGVAMFEAVHGSAPDIAGRDVANPSGLLLSSVMMLVHLGRAGAASAIHNAWLSALEDGFHTIDLAGASGRRPVGTRDFARAVIDRLGLRPQQLAAVDYPDGHAGGIAMPKFAAPPREEKRFDGVDVFIDWDDDSRDPGVLGPRIAALAGSAFELALITNRGVKVWPSGMSQTLCVDHWRCRFLRTGGEGSAMSRAQQGRAVADLLQRLAEGGIEVVKTESLFSFDGERGWSQAQGE</sequence>
<evidence type="ECO:0000256" key="5">
    <source>
        <dbReference type="ARBA" id="ARBA00013013"/>
    </source>
</evidence>
<dbReference type="GO" id="GO:0004450">
    <property type="term" value="F:isocitrate dehydrogenase (NADP+) activity"/>
    <property type="evidence" value="ECO:0007669"/>
    <property type="project" value="UniProtKB-EC"/>
</dbReference>
<dbReference type="PANTHER" id="PTHR11835:SF43">
    <property type="entry name" value="ISOPROPYLMALATE DEHYDROGENASE-LIKE DOMAIN-CONTAINING PROTEIN"/>
    <property type="match status" value="1"/>
</dbReference>
<dbReference type="Gene3D" id="3.30.70.1570">
    <property type="match status" value="1"/>
</dbReference>
<evidence type="ECO:0000256" key="10">
    <source>
        <dbReference type="ARBA" id="ARBA00022842"/>
    </source>
</evidence>
<dbReference type="NCBIfam" id="TIGR02924">
    <property type="entry name" value="ICDH_alpha"/>
    <property type="match status" value="1"/>
</dbReference>
<dbReference type="Pfam" id="PF00180">
    <property type="entry name" value="Iso_dh"/>
    <property type="match status" value="1"/>
</dbReference>
<comment type="cofactor">
    <cofactor evidence="2">
        <name>Mg(2+)</name>
        <dbReference type="ChEBI" id="CHEBI:18420"/>
    </cofactor>
</comment>
<evidence type="ECO:0000256" key="6">
    <source>
        <dbReference type="ARBA" id="ARBA00019562"/>
    </source>
</evidence>
<dbReference type="PANTHER" id="PTHR11835">
    <property type="entry name" value="DECARBOXYLATING DEHYDROGENASES-ISOCITRATE, ISOPROPYLMALATE, TARTRATE"/>
    <property type="match status" value="1"/>
</dbReference>
<dbReference type="Pfam" id="PF18324">
    <property type="entry name" value="Isocitrate_DH_C_bact"/>
    <property type="match status" value="1"/>
</dbReference>
<dbReference type="Gene3D" id="3.40.718.10">
    <property type="entry name" value="Isopropylmalate Dehydrogenase"/>
    <property type="match status" value="1"/>
</dbReference>
<evidence type="ECO:0000256" key="12">
    <source>
        <dbReference type="ARBA" id="ARBA00023002"/>
    </source>
</evidence>
<dbReference type="RefSeq" id="WP_147892062.1">
    <property type="nucleotide sequence ID" value="NZ_VRTS01000007.1"/>
</dbReference>
<name>A0A5C8KLB2_9GAMM</name>
<comment type="subunit">
    <text evidence="4">Homodimer.</text>
</comment>
<dbReference type="Proteomes" id="UP000321248">
    <property type="component" value="Unassembled WGS sequence"/>
</dbReference>
<comment type="catalytic activity">
    <reaction evidence="14">
        <text>D-threo-isocitrate + NADP(+) = 2-oxoglutarate + CO2 + NADPH</text>
        <dbReference type="Rhea" id="RHEA:19629"/>
        <dbReference type="ChEBI" id="CHEBI:15562"/>
        <dbReference type="ChEBI" id="CHEBI:16526"/>
        <dbReference type="ChEBI" id="CHEBI:16810"/>
        <dbReference type="ChEBI" id="CHEBI:57783"/>
        <dbReference type="ChEBI" id="CHEBI:58349"/>
        <dbReference type="EC" id="1.1.1.42"/>
    </reaction>
</comment>
<dbReference type="InterPro" id="IPR046997">
    <property type="entry name" value="Isocitrate_DH_TT1725_C_sf"/>
</dbReference>
<evidence type="ECO:0000256" key="3">
    <source>
        <dbReference type="ARBA" id="ARBA00007769"/>
    </source>
</evidence>